<protein>
    <submittedName>
        <fullName evidence="2">Uncharacterized protein</fullName>
    </submittedName>
</protein>
<dbReference type="Proteomes" id="UP000324800">
    <property type="component" value="Unassembled WGS sequence"/>
</dbReference>
<feature type="compositionally biased region" description="Polar residues" evidence="1">
    <location>
        <begin position="329"/>
        <end position="347"/>
    </location>
</feature>
<reference evidence="2 3" key="1">
    <citation type="submission" date="2019-03" db="EMBL/GenBank/DDBJ databases">
        <title>Single cell metagenomics reveals metabolic interactions within the superorganism composed of flagellate Streblomastix strix and complex community of Bacteroidetes bacteria on its surface.</title>
        <authorList>
            <person name="Treitli S.C."/>
            <person name="Kolisko M."/>
            <person name="Husnik F."/>
            <person name="Keeling P."/>
            <person name="Hampl V."/>
        </authorList>
    </citation>
    <scope>NUCLEOTIDE SEQUENCE [LARGE SCALE GENOMIC DNA]</scope>
    <source>
        <strain evidence="2">ST1C</strain>
    </source>
</reference>
<evidence type="ECO:0000313" key="3">
    <source>
        <dbReference type="Proteomes" id="UP000324800"/>
    </source>
</evidence>
<evidence type="ECO:0000256" key="1">
    <source>
        <dbReference type="SAM" id="MobiDB-lite"/>
    </source>
</evidence>
<sequence>MDYQARRLRYSTGPGEGISPFESERGLVEIHEIQVKSEILLLCRPFFWLEPESTAILQSNEFNSYGNQGEVLRESGIINGRPIDLIIGKETTGMRYSLDNLIHEGAVLEEVISQVQVTPTRDFQFLGWRLKICTMEVCIPQDNSKYLKLKLRKWLEITMEKKIIEVRRLAQLQGELNFLRLQVMDASLHMVSINRVKTEMLRKQGWNGRQKLDRRMLGDLRCWEQSNDGCGDKRMGSGIGGNGGEEGIGGECRRVEWDLELEVFKLVRNDSGVNRTKFNEKQLSELDCNDCQHGQCGNGVEHQQKESQMTDLITGEKDPISGDIHGCTATDTTHSGSGEQYSGSNEQDINEGGLLDQTESTKRSTIPVRTSSMVGRLRDKNEQTITKILLLVYKQRSIQSQRTKHELNNTRLSAAPGKGGCHSTNESQIGQK</sequence>
<feature type="compositionally biased region" description="Polar residues" evidence="1">
    <location>
        <begin position="422"/>
        <end position="432"/>
    </location>
</feature>
<gene>
    <name evidence="2" type="ORF">EZS28_020509</name>
</gene>
<feature type="region of interest" description="Disordered" evidence="1">
    <location>
        <begin position="400"/>
        <end position="432"/>
    </location>
</feature>
<proteinExistence type="predicted"/>
<dbReference type="EMBL" id="SNRW01005987">
    <property type="protein sequence ID" value="KAA6383966.1"/>
    <property type="molecule type" value="Genomic_DNA"/>
</dbReference>
<dbReference type="AlphaFoldDB" id="A0A5J4VNK5"/>
<feature type="region of interest" description="Disordered" evidence="1">
    <location>
        <begin position="315"/>
        <end position="367"/>
    </location>
</feature>
<accession>A0A5J4VNK5</accession>
<name>A0A5J4VNK5_9EUKA</name>
<comment type="caution">
    <text evidence="2">The sequence shown here is derived from an EMBL/GenBank/DDBJ whole genome shotgun (WGS) entry which is preliminary data.</text>
</comment>
<organism evidence="2 3">
    <name type="scientific">Streblomastix strix</name>
    <dbReference type="NCBI Taxonomy" id="222440"/>
    <lineage>
        <taxon>Eukaryota</taxon>
        <taxon>Metamonada</taxon>
        <taxon>Preaxostyla</taxon>
        <taxon>Oxymonadida</taxon>
        <taxon>Streblomastigidae</taxon>
        <taxon>Streblomastix</taxon>
    </lineage>
</organism>
<evidence type="ECO:0000313" key="2">
    <source>
        <dbReference type="EMBL" id="KAA6383966.1"/>
    </source>
</evidence>